<dbReference type="SUPFAM" id="SSF50969">
    <property type="entry name" value="YVTN repeat-like/Quinoprotein amine dehydrogenase"/>
    <property type="match status" value="1"/>
</dbReference>
<dbReference type="OrthoDB" id="10259809at2759"/>
<evidence type="ECO:0000313" key="3">
    <source>
        <dbReference type="EMBL" id="PRP83077.1"/>
    </source>
</evidence>
<dbReference type="GO" id="GO:0005815">
    <property type="term" value="C:microtubule organizing center"/>
    <property type="evidence" value="ECO:0007669"/>
    <property type="project" value="TreeGrafter"/>
</dbReference>
<protein>
    <submittedName>
        <fullName evidence="3">Bardet-Biedl syndrome 1 family protein</fullName>
    </submittedName>
</protein>
<dbReference type="GO" id="GO:0005113">
    <property type="term" value="F:patched binding"/>
    <property type="evidence" value="ECO:0007669"/>
    <property type="project" value="TreeGrafter"/>
</dbReference>
<dbReference type="InterPro" id="IPR011044">
    <property type="entry name" value="Quino_amine_DH_bsu"/>
</dbReference>
<dbReference type="Pfam" id="PF14779">
    <property type="entry name" value="BBS1"/>
    <property type="match status" value="1"/>
</dbReference>
<name>A0A2P6NGJ6_9EUKA</name>
<reference evidence="3 4" key="1">
    <citation type="journal article" date="2018" name="Genome Biol. Evol.">
        <title>Multiple Roots of Fruiting Body Formation in Amoebozoa.</title>
        <authorList>
            <person name="Hillmann F."/>
            <person name="Forbes G."/>
            <person name="Novohradska S."/>
            <person name="Ferling I."/>
            <person name="Riege K."/>
            <person name="Groth M."/>
            <person name="Westermann M."/>
            <person name="Marz M."/>
            <person name="Spaller T."/>
            <person name="Winckler T."/>
            <person name="Schaap P."/>
            <person name="Glockner G."/>
        </authorList>
    </citation>
    <scope>NUCLEOTIDE SEQUENCE [LARGE SCALE GENOMIC DNA]</scope>
    <source>
        <strain evidence="3 4">Jena</strain>
    </source>
</reference>
<dbReference type="GO" id="GO:0061512">
    <property type="term" value="P:protein localization to cilium"/>
    <property type="evidence" value="ECO:0007669"/>
    <property type="project" value="TreeGrafter"/>
</dbReference>
<dbReference type="GO" id="GO:1905515">
    <property type="term" value="P:non-motile cilium assembly"/>
    <property type="evidence" value="ECO:0007669"/>
    <property type="project" value="InterPro"/>
</dbReference>
<dbReference type="InterPro" id="IPR028784">
    <property type="entry name" value="BBS1"/>
</dbReference>
<dbReference type="InParanoid" id="A0A2P6NGJ6"/>
<evidence type="ECO:0000313" key="4">
    <source>
        <dbReference type="Proteomes" id="UP000241769"/>
    </source>
</evidence>
<evidence type="ECO:0000259" key="2">
    <source>
        <dbReference type="Pfam" id="PF23304"/>
    </source>
</evidence>
<organism evidence="3 4">
    <name type="scientific">Planoprotostelium fungivorum</name>
    <dbReference type="NCBI Taxonomy" id="1890364"/>
    <lineage>
        <taxon>Eukaryota</taxon>
        <taxon>Amoebozoa</taxon>
        <taxon>Evosea</taxon>
        <taxon>Variosea</taxon>
        <taxon>Cavosteliida</taxon>
        <taxon>Cavosteliaceae</taxon>
        <taxon>Planoprotostelium</taxon>
    </lineage>
</organism>
<proteinExistence type="predicted"/>
<dbReference type="PANTHER" id="PTHR20870:SF0">
    <property type="entry name" value="BARDET-BIEDL SYNDROME 1 PROTEIN"/>
    <property type="match status" value="1"/>
</dbReference>
<accession>A0A2P6NGJ6</accession>
<dbReference type="STRING" id="1890364.A0A2P6NGJ6"/>
<keyword evidence="4" id="KW-1185">Reference proteome</keyword>
<evidence type="ECO:0000259" key="1">
    <source>
        <dbReference type="Pfam" id="PF14779"/>
    </source>
</evidence>
<dbReference type="Proteomes" id="UP000241769">
    <property type="component" value="Unassembled WGS sequence"/>
</dbReference>
<dbReference type="Pfam" id="PF23304">
    <property type="entry name" value="GAE_BBS1"/>
    <property type="match status" value="1"/>
</dbReference>
<dbReference type="InterPro" id="IPR056419">
    <property type="entry name" value="GAE_BBS1"/>
</dbReference>
<comment type="caution">
    <text evidence="3">The sequence shown here is derived from an EMBL/GenBank/DDBJ whole genome shotgun (WGS) entry which is preliminary data.</text>
</comment>
<dbReference type="EMBL" id="MDYQ01000090">
    <property type="protein sequence ID" value="PRP83077.1"/>
    <property type="molecule type" value="Genomic_DNA"/>
</dbReference>
<dbReference type="GO" id="GO:0005119">
    <property type="term" value="F:smoothened binding"/>
    <property type="evidence" value="ECO:0007669"/>
    <property type="project" value="TreeGrafter"/>
</dbReference>
<dbReference type="PANTHER" id="PTHR20870">
    <property type="entry name" value="BARDET-BIEDL SYNDROME 1 PROTEIN"/>
    <property type="match status" value="1"/>
</dbReference>
<dbReference type="GO" id="GO:0034464">
    <property type="term" value="C:BBSome"/>
    <property type="evidence" value="ECO:0007669"/>
    <property type="project" value="InterPro"/>
</dbReference>
<dbReference type="GO" id="GO:0005930">
    <property type="term" value="C:axoneme"/>
    <property type="evidence" value="ECO:0007669"/>
    <property type="project" value="TreeGrafter"/>
</dbReference>
<feature type="domain" description="Bardet-Biedl syndrome 1 protein GAE" evidence="2">
    <location>
        <begin position="553"/>
        <end position="655"/>
    </location>
</feature>
<dbReference type="InterPro" id="IPR032728">
    <property type="entry name" value="BBS1_N"/>
</dbReference>
<sequence length="660" mass="72638">MAEQIRSRRTYLCSLSPNGGPHAMNSSNCSCSLSSWRERSSCVTVDGVDAKEEKSGTQKLGMVWLSVESPWISAQPGRINQLGRPLMAEAATSPIVKSSVRPANETQSAWLNAWYDPVASIRATSSCIAFSDVGSDGDSKLVLADYDQRLRAYKGTGIMSEAVLLDPPVGVINYYMDNTGKPAVAVAAGPSIYLYKAMRPYYKFSLPLVVPDDREQEVWFRLMDASGDYNEAASELLALRDGGMKLTPYSNEFIAKTEQTHRTKLLDLTVITCISSIYKSRQEETAVSCLIIGAENSTVYVLHPSASSVLKKFQLPSEPVTITASGIFDVDHKIHVATRSGVIYIIQNGAIAKNRIDLESHLVGMVDLEKSLVVGCVDRTIHAYALYEKTYSIYVQHNIITMAPLVLISSGAKCIMVALENHDVNIYNDKNLVCVIPMNDRVIGIRFGRFSRESNSLVLVMSNGGIACKILSRSANLTATIKAAATEVDVPLQIPKKNKLYLEQAEREKMHSAEMHRIFQRELHKLRLTTAKAYINVVTDTESGVTFSQGSLIRLSAQVAGVGPTFKLKTTVENTGKKTLSNLPMTFSFDPSIYNVSRPVLILPMLVPGLSYQQEVRVQCLSDNGVSDDIRIFVIDPQRPSLPIVSCLLHMPVSELFFDA</sequence>
<feature type="domain" description="Bardet-Biedl syndrome 1 N-terminal" evidence="1">
    <location>
        <begin position="110"/>
        <end position="346"/>
    </location>
</feature>
<gene>
    <name evidence="3" type="ORF">PROFUN_09673</name>
</gene>
<dbReference type="AlphaFoldDB" id="A0A2P6NGJ6"/>